<accession>A0A0R2B968</accession>
<dbReference type="PANTHER" id="PTHR37305:SF1">
    <property type="entry name" value="MEMBRANE PROTEIN"/>
    <property type="match status" value="1"/>
</dbReference>
<reference evidence="2 3" key="1">
    <citation type="journal article" date="2015" name="Genome Announc.">
        <title>Expanding the biotechnology potential of lactobacilli through comparative genomics of 213 strains and associated genera.</title>
        <authorList>
            <person name="Sun Z."/>
            <person name="Harris H.M."/>
            <person name="McCann A."/>
            <person name="Guo C."/>
            <person name="Argimon S."/>
            <person name="Zhang W."/>
            <person name="Yang X."/>
            <person name="Jeffery I.B."/>
            <person name="Cooney J.C."/>
            <person name="Kagawa T.F."/>
            <person name="Liu W."/>
            <person name="Song Y."/>
            <person name="Salvetti E."/>
            <person name="Wrobel A."/>
            <person name="Rasinkangas P."/>
            <person name="Parkhill J."/>
            <person name="Rea M.C."/>
            <person name="O'Sullivan O."/>
            <person name="Ritari J."/>
            <person name="Douillard F.P."/>
            <person name="Paul Ross R."/>
            <person name="Yang R."/>
            <person name="Briner A.E."/>
            <person name="Felis G.E."/>
            <person name="de Vos W.M."/>
            <person name="Barrangou R."/>
            <person name="Klaenhammer T.R."/>
            <person name="Caufield P.W."/>
            <person name="Cui Y."/>
            <person name="Zhang H."/>
            <person name="O'Toole P.W."/>
        </authorList>
    </citation>
    <scope>NUCLEOTIDE SEQUENCE [LARGE SCALE GENOMIC DNA]</scope>
    <source>
        <strain evidence="2 3">DSM 20515</strain>
    </source>
</reference>
<dbReference type="Pfam" id="PF12730">
    <property type="entry name" value="ABC2_membrane_4"/>
    <property type="match status" value="1"/>
</dbReference>
<dbReference type="Proteomes" id="UP000051845">
    <property type="component" value="Unassembled WGS sequence"/>
</dbReference>
<dbReference type="AlphaFoldDB" id="A0A0R2B968"/>
<dbReference type="STRING" id="33960.TY91_12925"/>
<proteinExistence type="predicted"/>
<protein>
    <submittedName>
        <fullName evidence="2">ABC superfamily ATP binding cassette transporter, membrane protein</fullName>
    </submittedName>
</protein>
<keyword evidence="1" id="KW-0812">Transmembrane</keyword>
<evidence type="ECO:0000313" key="2">
    <source>
        <dbReference type="EMBL" id="KRM75886.1"/>
    </source>
</evidence>
<comment type="caution">
    <text evidence="2">The sequence shown here is derived from an EMBL/GenBank/DDBJ whole genome shotgun (WGS) entry which is preliminary data.</text>
</comment>
<dbReference type="PANTHER" id="PTHR37305">
    <property type="entry name" value="INTEGRAL MEMBRANE PROTEIN-RELATED"/>
    <property type="match status" value="1"/>
</dbReference>
<dbReference type="EMBL" id="AYYR01000043">
    <property type="protein sequence ID" value="KRM75886.1"/>
    <property type="molecule type" value="Genomic_DNA"/>
</dbReference>
<feature type="transmembrane region" description="Helical" evidence="1">
    <location>
        <begin position="20"/>
        <end position="42"/>
    </location>
</feature>
<dbReference type="RefSeq" id="WP_054712511.1">
    <property type="nucleotide sequence ID" value="NZ_AYYR01000043.1"/>
</dbReference>
<keyword evidence="1" id="KW-1133">Transmembrane helix</keyword>
<feature type="transmembrane region" description="Helical" evidence="1">
    <location>
        <begin position="172"/>
        <end position="194"/>
    </location>
</feature>
<name>A0A0R2B968_SECCO</name>
<feature type="transmembrane region" description="Helical" evidence="1">
    <location>
        <begin position="136"/>
        <end position="160"/>
    </location>
</feature>
<feature type="transmembrane region" description="Helical" evidence="1">
    <location>
        <begin position="222"/>
        <end position="244"/>
    </location>
</feature>
<gene>
    <name evidence="2" type="ORF">FC82_GL002040</name>
</gene>
<evidence type="ECO:0000313" key="3">
    <source>
        <dbReference type="Proteomes" id="UP000051845"/>
    </source>
</evidence>
<organism evidence="2 3">
    <name type="scientific">Secundilactobacillus collinoides DSM 20515 = JCM 1123</name>
    <dbReference type="NCBI Taxonomy" id="1423733"/>
    <lineage>
        <taxon>Bacteria</taxon>
        <taxon>Bacillati</taxon>
        <taxon>Bacillota</taxon>
        <taxon>Bacilli</taxon>
        <taxon>Lactobacillales</taxon>
        <taxon>Lactobacillaceae</taxon>
        <taxon>Secundilactobacillus</taxon>
    </lineage>
</organism>
<sequence>MVHGIGLELYKLRSRKDVRLILLVISVFYLVMVGVTAIKPAYFGTKFMVENSFSTLQFIPLIVMVFAADLMSSEFQQGTIKNLIIAAKSRLQIIASKAVALIIVIGLMYLGIFFLDTIVSGALFHEAFQSIIMKDTFLWILGSAFETLLLGSFVFFLSVISKTPAIPVAIGVLVYLMVGLIDGANFSLIAKLSLLKWNIVNMLNFKAQLISHSLQTQTGLSITNFVVGIVVYVALFLVASYLVFKNKSV</sequence>
<evidence type="ECO:0000256" key="1">
    <source>
        <dbReference type="SAM" id="Phobius"/>
    </source>
</evidence>
<dbReference type="PATRIC" id="fig|1423733.4.peg.2144"/>
<feature type="transmembrane region" description="Helical" evidence="1">
    <location>
        <begin position="98"/>
        <end position="124"/>
    </location>
</feature>
<keyword evidence="1" id="KW-0472">Membrane</keyword>
<feature type="transmembrane region" description="Helical" evidence="1">
    <location>
        <begin position="54"/>
        <end position="71"/>
    </location>
</feature>